<dbReference type="Pfam" id="PF00581">
    <property type="entry name" value="Rhodanese"/>
    <property type="match status" value="1"/>
</dbReference>
<sequence>MPHEASCWNFASNSNQGRRIMASYNSISPEKLARLVGTAKAPVLIDARDEDDFAADPFLVPASFHRTHSDAPQWADEYKGHWVVVLCKHGGKLSEGVAAWLRLAGASAEILEGGIEAWREAGLPLVPVATLPNADPSGGSVWVTRSRPKIDRIACPWLIRRFVDPRAKFLYVTPAEVEAVGERFGATPFDIEGVFWSHRGDDCTFDTMVKEFGLSFPALEHVARIVRGADTDRHDLEPQASGLLAVSLGLSRMYADDLEQLEAGMTLYDALYRWARDATQEKHDWVSHGGKGKRT</sequence>
<organism evidence="2 3">
    <name type="scientific">Sinorhizobium fredii (strain USDA 257)</name>
    <dbReference type="NCBI Taxonomy" id="1185652"/>
    <lineage>
        <taxon>Bacteria</taxon>
        <taxon>Pseudomonadati</taxon>
        <taxon>Pseudomonadota</taxon>
        <taxon>Alphaproteobacteria</taxon>
        <taxon>Hyphomicrobiales</taxon>
        <taxon>Rhizobiaceae</taxon>
        <taxon>Sinorhizobium/Ensifer group</taxon>
        <taxon>Sinorhizobium</taxon>
    </lineage>
</organism>
<dbReference type="EMBL" id="CP003563">
    <property type="protein sequence ID" value="AFL49104.1"/>
    <property type="molecule type" value="Genomic_DNA"/>
</dbReference>
<dbReference type="SMART" id="SM00450">
    <property type="entry name" value="RHOD"/>
    <property type="match status" value="1"/>
</dbReference>
<dbReference type="InterPro" id="IPR036873">
    <property type="entry name" value="Rhodanese-like_dom_sf"/>
</dbReference>
<feature type="domain" description="Rhodanese" evidence="1">
    <location>
        <begin position="38"/>
        <end position="127"/>
    </location>
</feature>
<dbReference type="eggNOG" id="COG4275">
    <property type="taxonomic scope" value="Bacteria"/>
</dbReference>
<accession>I3WZP8</accession>
<reference evidence="2 3" key="1">
    <citation type="journal article" date="2012" name="J. Bacteriol.">
        <title>Complete genome sequence of the broad-host-range strain Sinorhizobium fredii USDA257.</title>
        <authorList>
            <person name="Schuldes J."/>
            <person name="Rodriguez Orbegoso M."/>
            <person name="Schmeisser C."/>
            <person name="Krishnan H.B."/>
            <person name="Daniel R."/>
            <person name="Streit W.R."/>
        </authorList>
    </citation>
    <scope>NUCLEOTIDE SEQUENCE [LARGE SCALE GENOMIC DNA]</scope>
    <source>
        <strain evidence="2 3">USDA 257</strain>
    </source>
</reference>
<evidence type="ECO:0000313" key="3">
    <source>
        <dbReference type="Proteomes" id="UP000006180"/>
    </source>
</evidence>
<proteinExistence type="predicted"/>
<dbReference type="Proteomes" id="UP000006180">
    <property type="component" value="Chromosome"/>
</dbReference>
<dbReference type="PROSITE" id="PS50206">
    <property type="entry name" value="RHODANESE_3"/>
    <property type="match status" value="1"/>
</dbReference>
<name>I3WZP8_SINF2</name>
<dbReference type="HOGENOM" id="CLU_1030043_0_0_5"/>
<dbReference type="PATRIC" id="fig|1185652.3.peg.524"/>
<dbReference type="eggNOG" id="COG0607">
    <property type="taxonomic scope" value="Bacteria"/>
</dbReference>
<dbReference type="Gene3D" id="3.40.250.10">
    <property type="entry name" value="Rhodanese-like domain"/>
    <property type="match status" value="1"/>
</dbReference>
<dbReference type="InterPro" id="IPR018634">
    <property type="entry name" value="ChrB_C"/>
</dbReference>
<dbReference type="KEGG" id="sfd:USDA257_c05090"/>
<gene>
    <name evidence="2" type="ORF">USDA257_c05090</name>
</gene>
<evidence type="ECO:0000259" key="1">
    <source>
        <dbReference type="PROSITE" id="PS50206"/>
    </source>
</evidence>
<dbReference type="SUPFAM" id="SSF52821">
    <property type="entry name" value="Rhodanese/Cell cycle control phosphatase"/>
    <property type="match status" value="1"/>
</dbReference>
<evidence type="ECO:0000313" key="2">
    <source>
        <dbReference type="EMBL" id="AFL49104.1"/>
    </source>
</evidence>
<dbReference type="Pfam" id="PF09828">
    <property type="entry name" value="ChrB_C"/>
    <property type="match status" value="1"/>
</dbReference>
<protein>
    <submittedName>
        <fullName evidence="2">Rhodanese domain protein</fullName>
    </submittedName>
</protein>
<dbReference type="STRING" id="1185652.USDA257_c05090"/>
<dbReference type="InterPro" id="IPR001763">
    <property type="entry name" value="Rhodanese-like_dom"/>
</dbReference>
<dbReference type="AlphaFoldDB" id="I3WZP8"/>